<dbReference type="KEGG" id="asoc:CB4_02167"/>
<name>A0A0U4WH34_9BACL</name>
<evidence type="ECO:0000313" key="2">
    <source>
        <dbReference type="Proteomes" id="UP000217696"/>
    </source>
</evidence>
<evidence type="ECO:0000313" key="1">
    <source>
        <dbReference type="EMBL" id="BAU27993.1"/>
    </source>
</evidence>
<protein>
    <submittedName>
        <fullName evidence="1">Uncharacterized protein</fullName>
    </submittedName>
</protein>
<gene>
    <name evidence="1" type="ORF">CB4_02167</name>
</gene>
<reference evidence="1 2" key="1">
    <citation type="submission" date="2015-12" db="EMBL/GenBank/DDBJ databases">
        <title>Genome sequence of Aneurinibacillus soli.</title>
        <authorList>
            <person name="Lee J.S."/>
            <person name="Lee K.C."/>
            <person name="Kim K.K."/>
            <person name="Lee B.W."/>
        </authorList>
    </citation>
    <scope>NUCLEOTIDE SEQUENCE [LARGE SCALE GENOMIC DNA]</scope>
    <source>
        <strain evidence="1 2">CB4</strain>
    </source>
</reference>
<sequence>MEKLNLVFIKKDGKVNVKVSVKYLDQETKVT</sequence>
<keyword evidence="2" id="KW-1185">Reference proteome</keyword>
<dbReference type="EMBL" id="AP017312">
    <property type="protein sequence ID" value="BAU27993.1"/>
    <property type="molecule type" value="Genomic_DNA"/>
</dbReference>
<dbReference type="Proteomes" id="UP000217696">
    <property type="component" value="Chromosome"/>
</dbReference>
<proteinExistence type="predicted"/>
<accession>A0A0U4WH34</accession>
<organism evidence="1 2">
    <name type="scientific">Aneurinibacillus soli</name>
    <dbReference type="NCBI Taxonomy" id="1500254"/>
    <lineage>
        <taxon>Bacteria</taxon>
        <taxon>Bacillati</taxon>
        <taxon>Bacillota</taxon>
        <taxon>Bacilli</taxon>
        <taxon>Bacillales</taxon>
        <taxon>Paenibacillaceae</taxon>
        <taxon>Aneurinibacillus group</taxon>
        <taxon>Aneurinibacillus</taxon>
    </lineage>
</organism>
<dbReference type="AlphaFoldDB" id="A0A0U4WH34"/>